<dbReference type="InterPro" id="IPR017850">
    <property type="entry name" value="Alkaline_phosphatase_core_sf"/>
</dbReference>
<dbReference type="InterPro" id="IPR032506">
    <property type="entry name" value="SGSH_C"/>
</dbReference>
<evidence type="ECO:0000313" key="3">
    <source>
        <dbReference type="Proteomes" id="UP000307943"/>
    </source>
</evidence>
<dbReference type="EMBL" id="VDCQ01000003">
    <property type="protein sequence ID" value="TNJ67731.1"/>
    <property type="molecule type" value="Genomic_DNA"/>
</dbReference>
<dbReference type="OrthoDB" id="9762324at2"/>
<dbReference type="SUPFAM" id="SSF53649">
    <property type="entry name" value="Alkaline phosphatase-like"/>
    <property type="match status" value="1"/>
</dbReference>
<gene>
    <name evidence="2" type="ORF">FE784_02945</name>
</gene>
<proteinExistence type="predicted"/>
<accession>A0A5C4TFB6</accession>
<evidence type="ECO:0000313" key="2">
    <source>
        <dbReference type="EMBL" id="TNJ67731.1"/>
    </source>
</evidence>
<organism evidence="2 3">
    <name type="scientific">Paenibacillus hemerocallicola</name>
    <dbReference type="NCBI Taxonomy" id="1172614"/>
    <lineage>
        <taxon>Bacteria</taxon>
        <taxon>Bacillati</taxon>
        <taxon>Bacillota</taxon>
        <taxon>Bacilli</taxon>
        <taxon>Bacillales</taxon>
        <taxon>Paenibacillaceae</taxon>
        <taxon>Paenibacillus</taxon>
    </lineage>
</organism>
<dbReference type="Pfam" id="PF16347">
    <property type="entry name" value="SGSH_C"/>
    <property type="match status" value="1"/>
</dbReference>
<feature type="domain" description="N-sulphoglucosamine sulphohydrolase C-terminal" evidence="1">
    <location>
        <begin position="11"/>
        <end position="116"/>
    </location>
</feature>
<dbReference type="AlphaFoldDB" id="A0A5C4TFB6"/>
<evidence type="ECO:0000259" key="1">
    <source>
        <dbReference type="Pfam" id="PF16347"/>
    </source>
</evidence>
<protein>
    <submittedName>
        <fullName evidence="2">DUF4976 domain-containing protein</fullName>
    </submittedName>
</protein>
<name>A0A5C4TFB6_9BACL</name>
<sequence>MSVIVKSVFSKGVSLRPILGGESPTGWRKSMYYRYWTHLSEHKVYAHYGLRTEQYKLIYYYADALGTSGSEDERKEPEWELFDLKKDPYEMINVYADPDYSRVVAVLEEELYRLQEEVKDEKYERVG</sequence>
<dbReference type="Gene3D" id="3.40.720.10">
    <property type="entry name" value="Alkaline Phosphatase, subunit A"/>
    <property type="match status" value="1"/>
</dbReference>
<comment type="caution">
    <text evidence="2">The sequence shown here is derived from an EMBL/GenBank/DDBJ whole genome shotgun (WGS) entry which is preliminary data.</text>
</comment>
<reference evidence="2 3" key="1">
    <citation type="submission" date="2019-05" db="EMBL/GenBank/DDBJ databases">
        <title>We sequenced the genome of Paenibacillus hemerocallicola KCTC 33185 for further insight into its adaptation and study the phylogeny of Paenibacillus.</title>
        <authorList>
            <person name="Narsing Rao M.P."/>
        </authorList>
    </citation>
    <scope>NUCLEOTIDE SEQUENCE [LARGE SCALE GENOMIC DNA]</scope>
    <source>
        <strain evidence="2 3">KCTC 33185</strain>
    </source>
</reference>
<dbReference type="Proteomes" id="UP000307943">
    <property type="component" value="Unassembled WGS sequence"/>
</dbReference>
<keyword evidence="3" id="KW-1185">Reference proteome</keyword>